<evidence type="ECO:0000259" key="1">
    <source>
        <dbReference type="SMART" id="SM00460"/>
    </source>
</evidence>
<dbReference type="SMART" id="SM00460">
    <property type="entry name" value="TGc"/>
    <property type="match status" value="1"/>
</dbReference>
<dbReference type="InterPro" id="IPR013589">
    <property type="entry name" value="Bac_transglu_N"/>
</dbReference>
<proteinExistence type="predicted"/>
<dbReference type="SUPFAM" id="SSF54001">
    <property type="entry name" value="Cysteine proteinases"/>
    <property type="match status" value="1"/>
</dbReference>
<accession>A0A7X0JE12</accession>
<dbReference type="EMBL" id="JACHBT010000016">
    <property type="protein sequence ID" value="MBB6505903.1"/>
    <property type="molecule type" value="Genomic_DNA"/>
</dbReference>
<name>A0A7X0JE12_9SPHN</name>
<dbReference type="Pfam" id="PF08379">
    <property type="entry name" value="Bact_transglu_N"/>
    <property type="match status" value="1"/>
</dbReference>
<evidence type="ECO:0000313" key="2">
    <source>
        <dbReference type="EMBL" id="MBB6505903.1"/>
    </source>
</evidence>
<reference evidence="2 3" key="1">
    <citation type="submission" date="2020-08" db="EMBL/GenBank/DDBJ databases">
        <title>The Agave Microbiome: Exploring the role of microbial communities in plant adaptations to desert environments.</title>
        <authorList>
            <person name="Partida-Martinez L.P."/>
        </authorList>
    </citation>
    <scope>NUCLEOTIDE SEQUENCE [LARGE SCALE GENOMIC DNA]</scope>
    <source>
        <strain evidence="2 3">AS3.13</strain>
    </source>
</reference>
<dbReference type="Gene3D" id="3.10.620.30">
    <property type="match status" value="1"/>
</dbReference>
<keyword evidence="2" id="KW-0645">Protease</keyword>
<keyword evidence="2" id="KW-0378">Hydrolase</keyword>
<dbReference type="PANTHER" id="PTHR33490:SF6">
    <property type="entry name" value="SLL1049 PROTEIN"/>
    <property type="match status" value="1"/>
</dbReference>
<reference evidence="2 3" key="2">
    <citation type="submission" date="2020-08" db="EMBL/GenBank/DDBJ databases">
        <authorList>
            <person name="Partida-Martinez L."/>
            <person name="Huntemann M."/>
            <person name="Clum A."/>
            <person name="Wang J."/>
            <person name="Palaniappan K."/>
            <person name="Ritter S."/>
            <person name="Chen I.-M."/>
            <person name="Stamatis D."/>
            <person name="Reddy T."/>
            <person name="O'Malley R."/>
            <person name="Daum C."/>
            <person name="Shapiro N."/>
            <person name="Ivanova N."/>
            <person name="Kyrpides N."/>
            <person name="Woyke T."/>
        </authorList>
    </citation>
    <scope>NUCLEOTIDE SEQUENCE [LARGE SCALE GENOMIC DNA]</scope>
    <source>
        <strain evidence="2 3">AS3.13</strain>
    </source>
</reference>
<dbReference type="AlphaFoldDB" id="A0A7X0JE12"/>
<dbReference type="RefSeq" id="WP_184506941.1">
    <property type="nucleotide sequence ID" value="NZ_JACHBT010000016.1"/>
</dbReference>
<feature type="domain" description="Transglutaminase-like" evidence="1">
    <location>
        <begin position="158"/>
        <end position="221"/>
    </location>
</feature>
<dbReference type="InterPro" id="IPR002931">
    <property type="entry name" value="Transglutaminase-like"/>
</dbReference>
<gene>
    <name evidence="2" type="ORF">F4693_002900</name>
</gene>
<protein>
    <submittedName>
        <fullName evidence="2">Transglutaminase-like putative cysteine protease</fullName>
    </submittedName>
</protein>
<dbReference type="GO" id="GO:0006508">
    <property type="term" value="P:proteolysis"/>
    <property type="evidence" value="ECO:0007669"/>
    <property type="project" value="UniProtKB-KW"/>
</dbReference>
<sequence>MRLTIDHRTTYRFTAPQGRVVQLLRMTPRNTHDQTVAAWDINIDCDARLREHRDGFGNITTMLYAEGPLSGIEISVSGEVVTSSSSGVLHGTFEPLPAALFLRSTPATHAEPALAAFAQAATEGRAPIAALHALNAAVHERFTLVDGRPEAGLTVTAAFARETATARDLAQMFVAAARAAGFPARYVTGYCDALPNGRPTPHGWADAWVEGLGWVGFDPTLGRSPEAHHVRVAVALDAAGCSPVAGSRLGEGREWLDVEVQVSGQD</sequence>
<dbReference type="Proteomes" id="UP000522313">
    <property type="component" value="Unassembled WGS sequence"/>
</dbReference>
<dbReference type="Pfam" id="PF01841">
    <property type="entry name" value="Transglut_core"/>
    <property type="match status" value="1"/>
</dbReference>
<dbReference type="GO" id="GO:0008233">
    <property type="term" value="F:peptidase activity"/>
    <property type="evidence" value="ECO:0007669"/>
    <property type="project" value="UniProtKB-KW"/>
</dbReference>
<dbReference type="InterPro" id="IPR038765">
    <property type="entry name" value="Papain-like_cys_pep_sf"/>
</dbReference>
<dbReference type="PANTHER" id="PTHR33490">
    <property type="entry name" value="BLR5614 PROTEIN-RELATED"/>
    <property type="match status" value="1"/>
</dbReference>
<evidence type="ECO:0000313" key="3">
    <source>
        <dbReference type="Proteomes" id="UP000522313"/>
    </source>
</evidence>
<organism evidence="2 3">
    <name type="scientific">Sphingomonas endophytica</name>
    <dbReference type="NCBI Taxonomy" id="869719"/>
    <lineage>
        <taxon>Bacteria</taxon>
        <taxon>Pseudomonadati</taxon>
        <taxon>Pseudomonadota</taxon>
        <taxon>Alphaproteobacteria</taxon>
        <taxon>Sphingomonadales</taxon>
        <taxon>Sphingomonadaceae</taxon>
        <taxon>Sphingomonas</taxon>
    </lineage>
</organism>
<comment type="caution">
    <text evidence="2">The sequence shown here is derived from an EMBL/GenBank/DDBJ whole genome shotgun (WGS) entry which is preliminary data.</text>
</comment>